<evidence type="ECO:0000313" key="4">
    <source>
        <dbReference type="Proteomes" id="UP001590951"/>
    </source>
</evidence>
<reference evidence="3 4" key="1">
    <citation type="submission" date="2024-09" db="EMBL/GenBank/DDBJ databases">
        <title>Rethinking Asexuality: The Enigmatic Case of Functional Sexual Genes in Lepraria (Stereocaulaceae).</title>
        <authorList>
            <person name="Doellman M."/>
            <person name="Sun Y."/>
            <person name="Barcenas-Pena A."/>
            <person name="Lumbsch H.T."/>
            <person name="Grewe F."/>
        </authorList>
    </citation>
    <scope>NUCLEOTIDE SEQUENCE [LARGE SCALE GENOMIC DNA]</scope>
    <source>
        <strain evidence="3 4">Grewe 0041</strain>
    </source>
</reference>
<comment type="similarity">
    <text evidence="1">Belongs to the MoeA family.</text>
</comment>
<dbReference type="PANTHER" id="PTHR10192:SF30">
    <property type="entry name" value="MOLYBDOPTERIN ADENYLYLTRANSFERASE"/>
    <property type="match status" value="1"/>
</dbReference>
<dbReference type="InterPro" id="IPR036425">
    <property type="entry name" value="MoaB/Mog-like_dom_sf"/>
</dbReference>
<dbReference type="EMBL" id="JBHFEH010000002">
    <property type="protein sequence ID" value="KAL2058375.1"/>
    <property type="molecule type" value="Genomic_DNA"/>
</dbReference>
<dbReference type="SUPFAM" id="SSF53218">
    <property type="entry name" value="Molybdenum cofactor biosynthesis proteins"/>
    <property type="match status" value="1"/>
</dbReference>
<proteinExistence type="inferred from homology"/>
<feature type="domain" description="MoaB/Mog" evidence="2">
    <location>
        <begin position="10"/>
        <end position="119"/>
    </location>
</feature>
<dbReference type="Gene3D" id="3.40.980.10">
    <property type="entry name" value="MoaB/Mog-like domain"/>
    <property type="match status" value="1"/>
</dbReference>
<accession>A0ABR4BKW2</accession>
<comment type="catalytic activity">
    <reaction evidence="1">
        <text>adenylyl-molybdopterin + molybdate = Mo-molybdopterin + AMP + H(+)</text>
        <dbReference type="Rhea" id="RHEA:35047"/>
        <dbReference type="ChEBI" id="CHEBI:15378"/>
        <dbReference type="ChEBI" id="CHEBI:36264"/>
        <dbReference type="ChEBI" id="CHEBI:62727"/>
        <dbReference type="ChEBI" id="CHEBI:71302"/>
        <dbReference type="ChEBI" id="CHEBI:456215"/>
    </reaction>
</comment>
<name>A0ABR4BKW2_9LECA</name>
<dbReference type="Pfam" id="PF00994">
    <property type="entry name" value="MoCF_biosynth"/>
    <property type="match status" value="1"/>
</dbReference>
<keyword evidence="1" id="KW-0501">Molybdenum cofactor biosynthesis</keyword>
<keyword evidence="1" id="KW-0479">Metal-binding</keyword>
<dbReference type="InterPro" id="IPR001453">
    <property type="entry name" value="MoaB/Mog_dom"/>
</dbReference>
<organism evidence="3 4">
    <name type="scientific">Lepraria finkii</name>
    <dbReference type="NCBI Taxonomy" id="1340010"/>
    <lineage>
        <taxon>Eukaryota</taxon>
        <taxon>Fungi</taxon>
        <taxon>Dikarya</taxon>
        <taxon>Ascomycota</taxon>
        <taxon>Pezizomycotina</taxon>
        <taxon>Lecanoromycetes</taxon>
        <taxon>OSLEUM clade</taxon>
        <taxon>Lecanoromycetidae</taxon>
        <taxon>Lecanorales</taxon>
        <taxon>Lecanorineae</taxon>
        <taxon>Stereocaulaceae</taxon>
        <taxon>Lepraria</taxon>
    </lineage>
</organism>
<keyword evidence="1" id="KW-0808">Transferase</keyword>
<comment type="pathway">
    <text evidence="1">Cofactor biosynthesis; molybdopterin biosynthesis.</text>
</comment>
<gene>
    <name evidence="3" type="ORF">ABVK25_001103</name>
</gene>
<evidence type="ECO:0000259" key="2">
    <source>
        <dbReference type="Pfam" id="PF00994"/>
    </source>
</evidence>
<protein>
    <recommendedName>
        <fullName evidence="2">MoaB/Mog domain-containing protein</fullName>
    </recommendedName>
</protein>
<keyword evidence="1" id="KW-0460">Magnesium</keyword>
<evidence type="ECO:0000313" key="3">
    <source>
        <dbReference type="EMBL" id="KAL2058375.1"/>
    </source>
</evidence>
<dbReference type="InterPro" id="IPR038987">
    <property type="entry name" value="MoeA-like"/>
</dbReference>
<comment type="caution">
    <text evidence="3">The sequence shown here is derived from an EMBL/GenBank/DDBJ whole genome shotgun (WGS) entry which is preliminary data.</text>
</comment>
<evidence type="ECO:0000256" key="1">
    <source>
        <dbReference type="RuleBase" id="RU365090"/>
    </source>
</evidence>
<dbReference type="Proteomes" id="UP001590951">
    <property type="component" value="Unassembled WGS sequence"/>
</dbReference>
<dbReference type="PANTHER" id="PTHR10192">
    <property type="entry name" value="MOLYBDOPTERIN BIOSYNTHESIS PROTEIN"/>
    <property type="match status" value="1"/>
</dbReference>
<sequence length="178" mass="19852">MLLIWVLWKMITENSKRIREALAAGPHDAFITVGALSVGKCDFVEEGLLNLIARVVFHKVAIRPGHPVLLALFSSDQHKLKSGLPSQPGSEQYIPFFCLPGSPIATVACFRFLVMPYLRLIRGQISEEPICTQLNISEAALPTGSKVLRKPDHLRVSWYDTLGPRKQASLHSQRSRVK</sequence>
<comment type="function">
    <text evidence="1">Catalyzes two steps in the biosynthesis of the molybdenum cofactor. In the first step, molybdopterin is adenylated. Subsequently, molybdate is inserted into adenylated molybdopterin and AMP is released.</text>
</comment>
<keyword evidence="4" id="KW-1185">Reference proteome</keyword>
<comment type="catalytic activity">
    <reaction evidence="1">
        <text>molybdopterin + ATP + H(+) = adenylyl-molybdopterin + diphosphate</text>
        <dbReference type="Rhea" id="RHEA:31331"/>
        <dbReference type="ChEBI" id="CHEBI:15378"/>
        <dbReference type="ChEBI" id="CHEBI:30616"/>
        <dbReference type="ChEBI" id="CHEBI:33019"/>
        <dbReference type="ChEBI" id="CHEBI:58698"/>
        <dbReference type="ChEBI" id="CHEBI:62727"/>
    </reaction>
</comment>
<comment type="cofactor">
    <cofactor evidence="1">
        <name>Mg(2+)</name>
        <dbReference type="ChEBI" id="CHEBI:18420"/>
    </cofactor>
</comment>
<keyword evidence="1" id="KW-0500">Molybdenum</keyword>